<accession>A0A7J8NPA4</accession>
<evidence type="ECO:0000313" key="2">
    <source>
        <dbReference type="Proteomes" id="UP000593578"/>
    </source>
</evidence>
<organism evidence="1 2">
    <name type="scientific">Gossypium raimondii</name>
    <name type="common">Peruvian cotton</name>
    <name type="synonym">Gossypium klotzschianum subsp. raimondii</name>
    <dbReference type="NCBI Taxonomy" id="29730"/>
    <lineage>
        <taxon>Eukaryota</taxon>
        <taxon>Viridiplantae</taxon>
        <taxon>Streptophyta</taxon>
        <taxon>Embryophyta</taxon>
        <taxon>Tracheophyta</taxon>
        <taxon>Spermatophyta</taxon>
        <taxon>Magnoliopsida</taxon>
        <taxon>eudicotyledons</taxon>
        <taxon>Gunneridae</taxon>
        <taxon>Pentapetalae</taxon>
        <taxon>rosids</taxon>
        <taxon>malvids</taxon>
        <taxon>Malvales</taxon>
        <taxon>Malvaceae</taxon>
        <taxon>Malvoideae</taxon>
        <taxon>Gossypium</taxon>
    </lineage>
</organism>
<comment type="caution">
    <text evidence="1">The sequence shown here is derived from an EMBL/GenBank/DDBJ whole genome shotgun (WGS) entry which is preliminary data.</text>
</comment>
<dbReference type="AlphaFoldDB" id="A0A7J8NPA4"/>
<evidence type="ECO:0000313" key="1">
    <source>
        <dbReference type="EMBL" id="MBA0578622.1"/>
    </source>
</evidence>
<sequence length="33" mass="3717">MMVIALIMQDNTVIHIYQRSLKMFSGSGTKLSC</sequence>
<protein>
    <submittedName>
        <fullName evidence="1">Uncharacterized protein</fullName>
    </submittedName>
</protein>
<reference evidence="1 2" key="1">
    <citation type="journal article" date="2019" name="Genome Biol. Evol.">
        <title>Insights into the evolution of the New World diploid cottons (Gossypium, subgenus Houzingenia) based on genome sequencing.</title>
        <authorList>
            <person name="Grover C.E."/>
            <person name="Arick M.A. 2nd"/>
            <person name="Thrash A."/>
            <person name="Conover J.L."/>
            <person name="Sanders W.S."/>
            <person name="Peterson D.G."/>
            <person name="Frelichowski J.E."/>
            <person name="Scheffler J.A."/>
            <person name="Scheffler B.E."/>
            <person name="Wendel J.F."/>
        </authorList>
    </citation>
    <scope>NUCLEOTIDE SEQUENCE [LARGE SCALE GENOMIC DNA]</scope>
    <source>
        <strain evidence="1">8</strain>
        <tissue evidence="1">Leaf</tissue>
    </source>
</reference>
<dbReference type="Proteomes" id="UP000593578">
    <property type="component" value="Unassembled WGS sequence"/>
</dbReference>
<gene>
    <name evidence="1" type="ORF">Gorai_020899</name>
</gene>
<name>A0A7J8NPA4_GOSRA</name>
<proteinExistence type="predicted"/>
<dbReference type="EMBL" id="JABEZZ010000001">
    <property type="protein sequence ID" value="MBA0578622.1"/>
    <property type="molecule type" value="Genomic_DNA"/>
</dbReference>